<feature type="chain" id="PRO_5035745913" evidence="1">
    <location>
        <begin position="31"/>
        <end position="96"/>
    </location>
</feature>
<evidence type="ECO:0000313" key="3">
    <source>
        <dbReference type="Proteomes" id="UP000494206"/>
    </source>
</evidence>
<comment type="caution">
    <text evidence="2">The sequence shown here is derived from an EMBL/GenBank/DDBJ whole genome shotgun (WGS) entry which is preliminary data.</text>
</comment>
<evidence type="ECO:0000313" key="2">
    <source>
        <dbReference type="EMBL" id="CAB3404028.1"/>
    </source>
</evidence>
<reference evidence="2 3" key="1">
    <citation type="submission" date="2020-04" db="EMBL/GenBank/DDBJ databases">
        <authorList>
            <person name="Laetsch R D."/>
            <person name="Stevens L."/>
            <person name="Kumar S."/>
            <person name="Blaxter L. M."/>
        </authorList>
    </citation>
    <scope>NUCLEOTIDE SEQUENCE [LARGE SCALE GENOMIC DNA]</scope>
</reference>
<gene>
    <name evidence="2" type="ORF">CBOVIS_LOCUS6423</name>
</gene>
<proteinExistence type="predicted"/>
<dbReference type="EMBL" id="CADEPM010000004">
    <property type="protein sequence ID" value="CAB3404028.1"/>
    <property type="molecule type" value="Genomic_DNA"/>
</dbReference>
<protein>
    <submittedName>
        <fullName evidence="2">Uncharacterized protein</fullName>
    </submittedName>
</protein>
<name>A0A8S1EPU3_9PELO</name>
<evidence type="ECO:0000256" key="1">
    <source>
        <dbReference type="SAM" id="SignalP"/>
    </source>
</evidence>
<organism evidence="2 3">
    <name type="scientific">Caenorhabditis bovis</name>
    <dbReference type="NCBI Taxonomy" id="2654633"/>
    <lineage>
        <taxon>Eukaryota</taxon>
        <taxon>Metazoa</taxon>
        <taxon>Ecdysozoa</taxon>
        <taxon>Nematoda</taxon>
        <taxon>Chromadorea</taxon>
        <taxon>Rhabditida</taxon>
        <taxon>Rhabditina</taxon>
        <taxon>Rhabditomorpha</taxon>
        <taxon>Rhabditoidea</taxon>
        <taxon>Rhabditidae</taxon>
        <taxon>Peloderinae</taxon>
        <taxon>Caenorhabditis</taxon>
    </lineage>
</organism>
<keyword evidence="1" id="KW-0732">Signal</keyword>
<keyword evidence="3" id="KW-1185">Reference proteome</keyword>
<sequence>MNFSMTTATYMMLCAFALLVLSVSAELAHSDDGVLDMDKRGPYRAFAFAKRSEEEFDKRAQYGFAKRSPYRTFAFAKRARPYGFAFAKRSQFSSFA</sequence>
<accession>A0A8S1EPU3</accession>
<dbReference type="AlphaFoldDB" id="A0A8S1EPU3"/>
<feature type="signal peptide" evidence="1">
    <location>
        <begin position="1"/>
        <end position="30"/>
    </location>
</feature>
<dbReference type="OrthoDB" id="5805917at2759"/>
<dbReference type="Proteomes" id="UP000494206">
    <property type="component" value="Unassembled WGS sequence"/>
</dbReference>